<dbReference type="PANTHER" id="PTHR30563:SF0">
    <property type="entry name" value="DNA RECOMBINATION PROTEIN RMUC"/>
    <property type="match status" value="1"/>
</dbReference>
<evidence type="ECO:0000256" key="2">
    <source>
        <dbReference type="ARBA" id="ARBA00009840"/>
    </source>
</evidence>
<feature type="compositionally biased region" description="Basic and acidic residues" evidence="5">
    <location>
        <begin position="378"/>
        <end position="388"/>
    </location>
</feature>
<gene>
    <name evidence="6" type="ORF">FHU39_004408</name>
</gene>
<proteinExistence type="inferred from homology"/>
<dbReference type="EMBL" id="JACHVQ010000005">
    <property type="protein sequence ID" value="MBB2894366.1"/>
    <property type="molecule type" value="Genomic_DNA"/>
</dbReference>
<evidence type="ECO:0000256" key="1">
    <source>
        <dbReference type="ARBA" id="ARBA00003416"/>
    </source>
</evidence>
<keyword evidence="3" id="KW-0175">Coiled coil</keyword>
<reference evidence="6 7" key="1">
    <citation type="submission" date="2020-08" db="EMBL/GenBank/DDBJ databases">
        <title>Sequencing the genomes of 1000 actinobacteria strains.</title>
        <authorList>
            <person name="Klenk H.-P."/>
        </authorList>
    </citation>
    <scope>NUCLEOTIDE SEQUENCE [LARGE SCALE GENOMIC DNA]</scope>
    <source>
        <strain evidence="6 7">DSM 105369</strain>
    </source>
</reference>
<organism evidence="6 7">
    <name type="scientific">Flexivirga oryzae</name>
    <dbReference type="NCBI Taxonomy" id="1794944"/>
    <lineage>
        <taxon>Bacteria</taxon>
        <taxon>Bacillati</taxon>
        <taxon>Actinomycetota</taxon>
        <taxon>Actinomycetes</taxon>
        <taxon>Micrococcales</taxon>
        <taxon>Dermacoccaceae</taxon>
        <taxon>Flexivirga</taxon>
    </lineage>
</organism>
<sequence>MTGFVIGLVAGALLAAGVTWALLRQTYAARRAALGTERDLLRERVIDLESAVADDQQTAAVLAPLSATLGRVEKQVATLERDRVEQFGELGARLAEVGRVAGALHQETTQLSGALRATSTGGTWGEVQLRRVLEHSGMLAHCDFEEQVTAVSRHDATIRPDVVVRLPAGRVLVIDSKAPTRAFLDAQADHLTPVDRDRLLDQHAKALVRHVDALAAKAYWSAFEQSPQLVVCFVPADAMLAAALRQDPSLLDRAMSRKVVPASPSTLLALLRTSAAAWQQDSLARGARELLALGQTLYDRLGTMGRHTAKVGQSLTRSVEAYNAMIGTLESRVLVTARQMHALGLAQDAPPERLRAVETPARPLTAHELIDALDEDVARPTLDFRDPATRPGDADVPDAG</sequence>
<evidence type="ECO:0000313" key="7">
    <source>
        <dbReference type="Proteomes" id="UP000559182"/>
    </source>
</evidence>
<dbReference type="InterPro" id="IPR003798">
    <property type="entry name" value="DNA_recombination_RmuC"/>
</dbReference>
<dbReference type="Proteomes" id="UP000559182">
    <property type="component" value="Unassembled WGS sequence"/>
</dbReference>
<dbReference type="RefSeq" id="WP_183322819.1">
    <property type="nucleotide sequence ID" value="NZ_JACHVQ010000005.1"/>
</dbReference>
<name>A0A839NFG6_9MICO</name>
<evidence type="ECO:0000256" key="5">
    <source>
        <dbReference type="SAM" id="MobiDB-lite"/>
    </source>
</evidence>
<evidence type="ECO:0000256" key="4">
    <source>
        <dbReference type="ARBA" id="ARBA00023172"/>
    </source>
</evidence>
<keyword evidence="7" id="KW-1185">Reference proteome</keyword>
<keyword evidence="4" id="KW-0233">DNA recombination</keyword>
<comment type="function">
    <text evidence="1">Involved in DNA recombination.</text>
</comment>
<evidence type="ECO:0000313" key="6">
    <source>
        <dbReference type="EMBL" id="MBB2894366.1"/>
    </source>
</evidence>
<dbReference type="Pfam" id="PF02646">
    <property type="entry name" value="RmuC"/>
    <property type="match status" value="1"/>
</dbReference>
<comment type="similarity">
    <text evidence="2">Belongs to the RmuC family.</text>
</comment>
<accession>A0A839NFG6</accession>
<protein>
    <submittedName>
        <fullName evidence="6">DNA recombination protein RmuC</fullName>
    </submittedName>
</protein>
<feature type="region of interest" description="Disordered" evidence="5">
    <location>
        <begin position="378"/>
        <end position="400"/>
    </location>
</feature>
<dbReference type="PANTHER" id="PTHR30563">
    <property type="entry name" value="DNA RECOMBINATION PROTEIN RMUC"/>
    <property type="match status" value="1"/>
</dbReference>
<dbReference type="AlphaFoldDB" id="A0A839NFG6"/>
<comment type="caution">
    <text evidence="6">The sequence shown here is derived from an EMBL/GenBank/DDBJ whole genome shotgun (WGS) entry which is preliminary data.</text>
</comment>
<dbReference type="GO" id="GO:0006310">
    <property type="term" value="P:DNA recombination"/>
    <property type="evidence" value="ECO:0007669"/>
    <property type="project" value="UniProtKB-KW"/>
</dbReference>
<evidence type="ECO:0000256" key="3">
    <source>
        <dbReference type="ARBA" id="ARBA00023054"/>
    </source>
</evidence>